<evidence type="ECO:0000313" key="3">
    <source>
        <dbReference type="Proteomes" id="UP000325141"/>
    </source>
</evidence>
<dbReference type="AlphaFoldDB" id="A0A5M6CUX4"/>
<comment type="caution">
    <text evidence="2">The sequence shown here is derived from an EMBL/GenBank/DDBJ whole genome shotgun (WGS) entry which is preliminary data.</text>
</comment>
<accession>A0A5M6CUX4</accession>
<keyword evidence="3" id="KW-1185">Reference proteome</keyword>
<feature type="signal peptide" evidence="1">
    <location>
        <begin position="1"/>
        <end position="26"/>
    </location>
</feature>
<protein>
    <submittedName>
        <fullName evidence="2">Bacteriocin fulvocin C-related protein</fullName>
    </submittedName>
</protein>
<proteinExistence type="predicted"/>
<reference evidence="2 3" key="1">
    <citation type="submission" date="2019-09" db="EMBL/GenBank/DDBJ databases">
        <title>Genome sequence and assembly of Flavobacterium sp.</title>
        <authorList>
            <person name="Chhetri G."/>
        </authorList>
    </citation>
    <scope>NUCLEOTIDE SEQUENCE [LARGE SCALE GENOMIC DNA]</scope>
    <source>
        <strain evidence="2 3">SNL9</strain>
    </source>
</reference>
<evidence type="ECO:0000313" key="2">
    <source>
        <dbReference type="EMBL" id="KAA5538170.1"/>
    </source>
</evidence>
<dbReference type="NCBIfam" id="NF033852">
    <property type="entry name" value="fulvocin_rel"/>
    <property type="match status" value="1"/>
</dbReference>
<gene>
    <name evidence="2" type="ORF">F0460_00780</name>
</gene>
<organism evidence="2 3">
    <name type="scientific">Paenimyroides baculatum</name>
    <dbReference type="NCBI Taxonomy" id="2608000"/>
    <lineage>
        <taxon>Bacteria</taxon>
        <taxon>Pseudomonadati</taxon>
        <taxon>Bacteroidota</taxon>
        <taxon>Flavobacteriia</taxon>
        <taxon>Flavobacteriales</taxon>
        <taxon>Flavobacteriaceae</taxon>
        <taxon>Paenimyroides</taxon>
    </lineage>
</organism>
<keyword evidence="1" id="KW-0732">Signal</keyword>
<evidence type="ECO:0000256" key="1">
    <source>
        <dbReference type="SAM" id="SignalP"/>
    </source>
</evidence>
<dbReference type="RefSeq" id="WP_150009413.1">
    <property type="nucleotide sequence ID" value="NZ_VWSG01000001.1"/>
</dbReference>
<name>A0A5M6CUX4_9FLAO</name>
<feature type="chain" id="PRO_5024392884" evidence="1">
    <location>
        <begin position="27"/>
        <end position="206"/>
    </location>
</feature>
<dbReference type="EMBL" id="VWSG01000001">
    <property type="protein sequence ID" value="KAA5538170.1"/>
    <property type="molecule type" value="Genomic_DNA"/>
</dbReference>
<dbReference type="Proteomes" id="UP000325141">
    <property type="component" value="Unassembled WGS sequence"/>
</dbReference>
<dbReference type="PROSITE" id="PS51257">
    <property type="entry name" value="PROKAR_LIPOPROTEIN"/>
    <property type="match status" value="1"/>
</dbReference>
<sequence>MKKSFLIMCSLLLSNFFISCSNEDNASNIDEEKVQFVLQSKSTEVTKAAYQLLTPEEKYFMWDERIDYILAHEDLTVQQVNFINELKSDLNSSSFQENSSENQVLKTKYDNTKISVFEPIQAYYYFGTLTNMAAKGTWSSIADGGQQGKLDFYYSSIGLVSGSLKSCNCNGDSMFDVDCSVTCSSSTSTNSGCGFLWWWPCEYREK</sequence>